<proteinExistence type="inferred from homology"/>
<evidence type="ECO:0000256" key="5">
    <source>
        <dbReference type="ARBA" id="ARBA00022989"/>
    </source>
</evidence>
<keyword evidence="2" id="KW-0813">Transport</keyword>
<accession>A0ABW4C889</accession>
<dbReference type="InterPro" id="IPR000390">
    <property type="entry name" value="Small_drug/metabolite_transptr"/>
</dbReference>
<dbReference type="InterPro" id="IPR045324">
    <property type="entry name" value="Small_multidrug_res"/>
</dbReference>
<dbReference type="Pfam" id="PF00893">
    <property type="entry name" value="Multi_Drug_Res"/>
    <property type="match status" value="1"/>
</dbReference>
<evidence type="ECO:0000256" key="1">
    <source>
        <dbReference type="ARBA" id="ARBA00004651"/>
    </source>
</evidence>
<evidence type="ECO:0000256" key="3">
    <source>
        <dbReference type="ARBA" id="ARBA00022475"/>
    </source>
</evidence>
<comment type="caution">
    <text evidence="9">The sequence shown here is derived from an EMBL/GenBank/DDBJ whole genome shotgun (WGS) entry which is preliminary data.</text>
</comment>
<reference evidence="10" key="1">
    <citation type="journal article" date="2019" name="Int. J. Syst. Evol. Microbiol.">
        <title>The Global Catalogue of Microorganisms (GCM) 10K type strain sequencing project: providing services to taxonomists for standard genome sequencing and annotation.</title>
        <authorList>
            <consortium name="The Broad Institute Genomics Platform"/>
            <consortium name="The Broad Institute Genome Sequencing Center for Infectious Disease"/>
            <person name="Wu L."/>
            <person name="Ma J."/>
        </authorList>
    </citation>
    <scope>NUCLEOTIDE SEQUENCE [LARGE SCALE GENOMIC DNA]</scope>
    <source>
        <strain evidence="10">S1</strain>
    </source>
</reference>
<keyword evidence="4 7" id="KW-0812">Transmembrane</keyword>
<dbReference type="RefSeq" id="WP_380164520.1">
    <property type="nucleotide sequence ID" value="NZ_JBHTNU010000006.1"/>
</dbReference>
<name>A0ABW4C889_9BACL</name>
<comment type="similarity">
    <text evidence="7">Belongs to the drug/metabolite transporter (DMT) superfamily. Small multidrug resistance (SMR) (TC 2.A.7.1) family.</text>
</comment>
<protein>
    <submittedName>
        <fullName evidence="9">DMT family transporter</fullName>
    </submittedName>
</protein>
<evidence type="ECO:0000256" key="7">
    <source>
        <dbReference type="RuleBase" id="RU003942"/>
    </source>
</evidence>
<dbReference type="InterPro" id="IPR037185">
    <property type="entry name" value="EmrE-like"/>
</dbReference>
<dbReference type="EMBL" id="JBHTNU010000006">
    <property type="protein sequence ID" value="MFD1426959.1"/>
    <property type="molecule type" value="Genomic_DNA"/>
</dbReference>
<dbReference type="SUPFAM" id="SSF103481">
    <property type="entry name" value="Multidrug resistance efflux transporter EmrE"/>
    <property type="match status" value="1"/>
</dbReference>
<sequence>MAWLFLVLAGGMEMVGVTMIHRLHRDGDVKAWLGLLGGFGGSFFFLALALQDLPMGTAYAVWTGIGAAGGAIAGMLFYGEPKHFSRIFFITLVLGAAVGLKMVS</sequence>
<dbReference type="PANTHER" id="PTHR30561:SF0">
    <property type="entry name" value="GUANIDINIUM EXPORTER"/>
    <property type="match status" value="1"/>
</dbReference>
<dbReference type="Proteomes" id="UP001597282">
    <property type="component" value="Unassembled WGS sequence"/>
</dbReference>
<organism evidence="9 10">
    <name type="scientific">Kroppenstedtia sanguinis</name>
    <dbReference type="NCBI Taxonomy" id="1380684"/>
    <lineage>
        <taxon>Bacteria</taxon>
        <taxon>Bacillati</taxon>
        <taxon>Bacillota</taxon>
        <taxon>Bacilli</taxon>
        <taxon>Bacillales</taxon>
        <taxon>Thermoactinomycetaceae</taxon>
        <taxon>Kroppenstedtia</taxon>
    </lineage>
</organism>
<keyword evidence="6 8" id="KW-0472">Membrane</keyword>
<evidence type="ECO:0000313" key="9">
    <source>
        <dbReference type="EMBL" id="MFD1426959.1"/>
    </source>
</evidence>
<gene>
    <name evidence="9" type="ORF">ACFQ4Y_08405</name>
</gene>
<evidence type="ECO:0000256" key="2">
    <source>
        <dbReference type="ARBA" id="ARBA00022448"/>
    </source>
</evidence>
<keyword evidence="10" id="KW-1185">Reference proteome</keyword>
<evidence type="ECO:0000313" key="10">
    <source>
        <dbReference type="Proteomes" id="UP001597282"/>
    </source>
</evidence>
<dbReference type="PANTHER" id="PTHR30561">
    <property type="entry name" value="SMR FAMILY PROTON-DEPENDENT DRUG EFFLUX TRANSPORTER SUGE"/>
    <property type="match status" value="1"/>
</dbReference>
<comment type="subcellular location">
    <subcellularLocation>
        <location evidence="1 7">Cell membrane</location>
        <topology evidence="1 7">Multi-pass membrane protein</topology>
    </subcellularLocation>
</comment>
<feature type="transmembrane region" description="Helical" evidence="8">
    <location>
        <begin position="57"/>
        <end position="78"/>
    </location>
</feature>
<keyword evidence="3" id="KW-1003">Cell membrane</keyword>
<feature type="transmembrane region" description="Helical" evidence="8">
    <location>
        <begin position="32"/>
        <end position="50"/>
    </location>
</feature>
<evidence type="ECO:0000256" key="4">
    <source>
        <dbReference type="ARBA" id="ARBA00022692"/>
    </source>
</evidence>
<feature type="transmembrane region" description="Helical" evidence="8">
    <location>
        <begin position="84"/>
        <end position="103"/>
    </location>
</feature>
<evidence type="ECO:0000256" key="6">
    <source>
        <dbReference type="ARBA" id="ARBA00023136"/>
    </source>
</evidence>
<keyword evidence="5 8" id="KW-1133">Transmembrane helix</keyword>
<dbReference type="Gene3D" id="1.10.3730.20">
    <property type="match status" value="1"/>
</dbReference>
<evidence type="ECO:0000256" key="8">
    <source>
        <dbReference type="SAM" id="Phobius"/>
    </source>
</evidence>